<evidence type="ECO:0000313" key="2">
    <source>
        <dbReference type="EMBL" id="APA88993.1"/>
    </source>
</evidence>
<dbReference type="InterPro" id="IPR027417">
    <property type="entry name" value="P-loop_NTPase"/>
</dbReference>
<reference evidence="2" key="2">
    <citation type="submission" date="2021-06" db="EMBL/GenBank/DDBJ databases">
        <authorList>
            <person name="Rogers T.H."/>
            <person name="Ramsay J.P."/>
            <person name="Wang P."/>
            <person name="Terpolilli J."/>
        </authorList>
    </citation>
    <scope>NUCLEOTIDE SEQUENCE</scope>
    <source>
        <strain evidence="2">WSM5005</strain>
    </source>
</reference>
<dbReference type="KEGG" id="pspw:BJG93_27385"/>
<dbReference type="Gene3D" id="3.40.50.300">
    <property type="entry name" value="P-loop containing nucleotide triphosphate hydrolases"/>
    <property type="match status" value="1"/>
</dbReference>
<reference evidence="2" key="1">
    <citation type="submission" date="2016-09" db="EMBL/GenBank/DDBJ databases">
        <title>The Complete Genome of Burkholderia sprentiae wsm5005.</title>
        <authorList>
            <person name="De Meyer S."/>
            <person name="Wang P."/>
            <person name="Terpolilli J."/>
        </authorList>
    </citation>
    <scope>NUCLEOTIDE SEQUENCE [LARGE SCALE GENOMIC DNA]</scope>
    <source>
        <strain evidence="2">WSM5005</strain>
    </source>
</reference>
<dbReference type="InterPro" id="IPR003959">
    <property type="entry name" value="ATPase_AAA_core"/>
</dbReference>
<name>A0A1I9YPY7_9BURK</name>
<organism evidence="2 3">
    <name type="scientific">Paraburkholderia sprentiae WSM5005</name>
    <dbReference type="NCBI Taxonomy" id="754502"/>
    <lineage>
        <taxon>Bacteria</taxon>
        <taxon>Pseudomonadati</taxon>
        <taxon>Pseudomonadota</taxon>
        <taxon>Betaproteobacteria</taxon>
        <taxon>Burkholderiales</taxon>
        <taxon>Burkholderiaceae</taxon>
        <taxon>Paraburkholderia</taxon>
    </lineage>
</organism>
<dbReference type="STRING" id="754502.BJG93_27385"/>
<keyword evidence="2" id="KW-0547">Nucleotide-binding</keyword>
<accession>A0A1I9YPY7</accession>
<dbReference type="GO" id="GO:0005524">
    <property type="term" value="F:ATP binding"/>
    <property type="evidence" value="ECO:0007669"/>
    <property type="project" value="UniProtKB-KW"/>
</dbReference>
<evidence type="ECO:0000313" key="3">
    <source>
        <dbReference type="Proteomes" id="UP000179860"/>
    </source>
</evidence>
<dbReference type="SUPFAM" id="SSF52540">
    <property type="entry name" value="P-loop containing nucleoside triphosphate hydrolases"/>
    <property type="match status" value="1"/>
</dbReference>
<dbReference type="Proteomes" id="UP000179860">
    <property type="component" value="Chromosome 2"/>
</dbReference>
<dbReference type="GO" id="GO:0016887">
    <property type="term" value="F:ATP hydrolysis activity"/>
    <property type="evidence" value="ECO:0007669"/>
    <property type="project" value="InterPro"/>
</dbReference>
<dbReference type="Pfam" id="PF00004">
    <property type="entry name" value="AAA"/>
    <property type="match status" value="1"/>
</dbReference>
<keyword evidence="2" id="KW-0067">ATP-binding</keyword>
<evidence type="ECO:0000259" key="1">
    <source>
        <dbReference type="Pfam" id="PF00004"/>
    </source>
</evidence>
<proteinExistence type="predicted"/>
<sequence length="1627" mass="178299">MSTSSPDPSLAHGGGNATAAGVSFQAGVASYFGAALLGEKPIDRLSDLARTVPFSIRVETEAPVDDILVETTAGGFIFIQAKTSIDLASGLASPFGKTVDQFVRQWMACESGTANRRWDRPLSRDTDRLVLAVGPQSSGIVTHDLALALRAWRAGGSAPLPANQQQAFDRFKDLLSLAWQQISGVRPDESRLAALTALVDVLVFDFSGADRTLVIESMRDVVQTADDAAASFSALQACFTRLMSNRLGVDATGLRDRISGSIRLDSPPSYRADVVQLQKYSDETRTHLEHFEETSISGNSIRIARNCTESVLRAATESILLVGDPGAGKSAVISAAAARLRSEGKQVIELAVDRLPVESAEGLQQQLGLAHRVLDVLENWPSSEPAFLFIDALDATRGGRSEGVFRWLIAEVLKMPSRRWCVVASIRSFDLRMGQQLAELFSGRPPDSNYADRAFGAVKHIHIPPWENGELEELLQRAGPIADAVRAGGARLFDLARTPFNTRLLADLLSGGLSPDTFSAVSTQSQLLDLYWAHRVRRHGLPAEVCLRHVIEQMVERRSLQVDRLQVASNSAVALESLLHESVVMAVSGERYIAFRHHILFDFAASRVYLDLLHPQNLASVLGGERALGLMLGPALIFALNDLWLNSNATRDEFWRAILACVGRPDMDPVVRSIAARVACALPENREDVCGLLESLGGTVEEREQAKIALTHVIGSLAVHAEDAADIALDPWSYLAAELGGIVERVAWPLRTLLFLLTGRNLTPDQRAQLGSASRALLRHGLSSVEELVTAAIGFVGDTYGSDPAASRQLLGSLFLPGRFDAHGDDDIPWLTRKLDAILAVDPEFVLEIYEKTFSRGIVDDSKTSIGQSKILPLTTNRRQAFQMAYWSLKEFFIKFLHADPGLGTKAYVKALHGYVLREHPLRDTQPRHVTGLSGRTCALQEDWSHIWASNPDDQHADNAIQIAQKFSRWLCDASSEAATAATEVIVAENEMAIVWARLFMVAAERSDVLGTILWPIATSYPFLRASDTRKDVIDFIAAMYPSLSLEDRASFEARTLAYDFADASEPGAAREYVLKRLFATIGSSRLQTLEAKAFATVSDPEQTLDYENRRPARYEVGFSALDEFWWLREQGVDPTAPGNAELLERATTFKKELSEQNRTQAFPTPGESVARLTGFLSEVDGRPDAHPLVKSYVTGVVADGLEVIVSMFESELAGDARLVDILAAMTVRFARHVSPEIAPNTEESFENSAAWGSPAPRVSAGVAAMSLAGVGEFAVHQLRHVIEQLLKDPHPAVRMAVATRINTLWFTDRTLMWQLADRVVDEENNGSVLSFFANTVLARLLHSDPERIEALVIRLGNKPCGEVARQKLRVEIGGLIAILWISHQRPSAKAIIEAWLQRVVESDEELDHAITTLRGGLILGYESGNGADIQVRHRSIELANWVSATTAANLTAFFANPTSGTPEQARATVSAKLLSHLLNQIYFSSGAFRNGGSANGEDGGLVALESRREFLTEITPVLQRVTDVGGPETIYYLIELLDFMMDADPEAVFDMVARALLGAGHKQGYQFESLGADQVVKLIGRFLADHRVLFDQPSRRQTLVKCLDVFIEVGWPSARRLLYRLPELLQ</sequence>
<dbReference type="CDD" id="cd00009">
    <property type="entry name" value="AAA"/>
    <property type="match status" value="1"/>
</dbReference>
<keyword evidence="3" id="KW-1185">Reference proteome</keyword>
<feature type="domain" description="ATPase AAA-type core" evidence="1">
    <location>
        <begin position="319"/>
        <end position="403"/>
    </location>
</feature>
<dbReference type="EMBL" id="CP017562">
    <property type="protein sequence ID" value="APA88993.1"/>
    <property type="molecule type" value="Genomic_DNA"/>
</dbReference>
<gene>
    <name evidence="2" type="ORF">BJG93_27385</name>
</gene>
<protein>
    <submittedName>
        <fullName evidence="2">ATP-binding protein</fullName>
    </submittedName>
</protein>
<dbReference type="RefSeq" id="WP_027196500.1">
    <property type="nucleotide sequence ID" value="NZ_CP017562.2"/>
</dbReference>
<dbReference type="OrthoDB" id="2080133at2"/>